<evidence type="ECO:0000313" key="1">
    <source>
        <dbReference type="EMBL" id="ELP62815.1"/>
    </source>
</evidence>
<dbReference type="Proteomes" id="UP000010931">
    <property type="component" value="Unassembled WGS sequence"/>
</dbReference>
<dbReference type="EMBL" id="AEJB01000573">
    <property type="protein sequence ID" value="ELP62815.1"/>
    <property type="molecule type" value="Genomic_DNA"/>
</dbReference>
<dbReference type="RefSeq" id="WP_006382231.1">
    <property type="nucleotide sequence ID" value="NZ_AEJB01000573.1"/>
</dbReference>
<dbReference type="PATRIC" id="fig|698760.3.peg.8259"/>
<keyword evidence="2" id="KW-1185">Reference proteome</keyword>
<accession>L7EWP5</accession>
<sequence length="86" mass="9226">MSKVTIDAETARHVLFHYARPGGWKPGRFTVLLMEAIDAADVVNKARLAPAYPELTAAMDIAANRPDGIARLQRIAGIPAPTATTN</sequence>
<name>L7EWP5_STRT8</name>
<proteinExistence type="predicted"/>
<comment type="caution">
    <text evidence="1">The sequence shown here is derived from an EMBL/GenBank/DDBJ whole genome shotgun (WGS) entry which is preliminary data.</text>
</comment>
<dbReference type="GeneID" id="97400529"/>
<dbReference type="AlphaFoldDB" id="L7EWP5"/>
<organism evidence="1 2">
    <name type="scientific">Streptomyces turgidiscabies (strain Car8)</name>
    <dbReference type="NCBI Taxonomy" id="698760"/>
    <lineage>
        <taxon>Bacteria</taxon>
        <taxon>Bacillati</taxon>
        <taxon>Actinomycetota</taxon>
        <taxon>Actinomycetes</taxon>
        <taxon>Kitasatosporales</taxon>
        <taxon>Streptomycetaceae</taxon>
        <taxon>Streptomyces</taxon>
    </lineage>
</organism>
<dbReference type="STRING" id="85558.T45_02291"/>
<gene>
    <name evidence="1" type="ORF">STRTUCAR8_06423</name>
</gene>
<evidence type="ECO:0000313" key="2">
    <source>
        <dbReference type="Proteomes" id="UP000010931"/>
    </source>
</evidence>
<reference evidence="1 2" key="1">
    <citation type="journal article" date="2011" name="Plasmid">
        <title>Streptomyces turgidiscabies Car8 contains a modular pathogenicity island that shares virulence genes with other actinobacterial plant pathogens.</title>
        <authorList>
            <person name="Huguet-Tapia J.C."/>
            <person name="Badger J.H."/>
            <person name="Loria R."/>
            <person name="Pettis G.S."/>
        </authorList>
    </citation>
    <scope>NUCLEOTIDE SEQUENCE [LARGE SCALE GENOMIC DNA]</scope>
    <source>
        <strain evidence="1 2">Car8</strain>
    </source>
</reference>
<protein>
    <submittedName>
        <fullName evidence="1">Uncharacterized protein</fullName>
    </submittedName>
</protein>